<dbReference type="PANTHER" id="PTHR45780:SF2">
    <property type="entry name" value="ETHANOLAMINE-PHOSPHATE CYTIDYLYLTRANSFERASE"/>
    <property type="match status" value="1"/>
</dbReference>
<evidence type="ECO:0000256" key="3">
    <source>
        <dbReference type="ARBA" id="ARBA00022516"/>
    </source>
</evidence>
<dbReference type="Pfam" id="PF01467">
    <property type="entry name" value="CTP_transf_like"/>
    <property type="match status" value="1"/>
</dbReference>
<dbReference type="UniPathway" id="UPA00558">
    <property type="reaction ID" value="UER00742"/>
</dbReference>
<evidence type="ECO:0000256" key="7">
    <source>
        <dbReference type="ARBA" id="ARBA00023209"/>
    </source>
</evidence>
<comment type="similarity">
    <text evidence="2">Belongs to the cytidylyltransferase family.</text>
</comment>
<protein>
    <recommendedName>
        <fullName evidence="10">ethanolamine-phosphate cytidylyltransferase</fullName>
        <ecNumber evidence="10">2.7.7.14</ecNumber>
    </recommendedName>
    <alternativeName>
        <fullName evidence="11">CTP:phosphoethanolamine cytidylyltransferase</fullName>
    </alternativeName>
</protein>
<dbReference type="Gramene" id="PAN12628">
    <property type="protein sequence ID" value="PAN12628"/>
    <property type="gene ID" value="PAHAL_2G279300"/>
</dbReference>
<evidence type="ECO:0000256" key="6">
    <source>
        <dbReference type="ARBA" id="ARBA00023098"/>
    </source>
</evidence>
<organism evidence="13">
    <name type="scientific">Panicum hallii</name>
    <dbReference type="NCBI Taxonomy" id="206008"/>
    <lineage>
        <taxon>Eukaryota</taxon>
        <taxon>Viridiplantae</taxon>
        <taxon>Streptophyta</taxon>
        <taxon>Embryophyta</taxon>
        <taxon>Tracheophyta</taxon>
        <taxon>Spermatophyta</taxon>
        <taxon>Magnoliopsida</taxon>
        <taxon>Liliopsida</taxon>
        <taxon>Poales</taxon>
        <taxon>Poaceae</taxon>
        <taxon>PACMAD clade</taxon>
        <taxon>Panicoideae</taxon>
        <taxon>Panicodae</taxon>
        <taxon>Paniceae</taxon>
        <taxon>Panicinae</taxon>
        <taxon>Panicum</taxon>
        <taxon>Panicum sect. Panicum</taxon>
    </lineage>
</organism>
<dbReference type="GO" id="GO:0005737">
    <property type="term" value="C:cytoplasm"/>
    <property type="evidence" value="ECO:0007669"/>
    <property type="project" value="TreeGrafter"/>
</dbReference>
<comment type="pathway">
    <text evidence="1">Lipid metabolism.</text>
</comment>
<sequence length="134" mass="14569">MDGCFDMMHFGHCNALRQACALGDELIVGFISDDEIKANKGPPVTALRERANCGGVPQNFAKNAIEGPGSESRIVYIDGASDLFHAGDVEITAFNILLVVHVTIAENVDYAKKRNEKEASEKKYYGSKSFVNGE</sequence>
<dbReference type="SUPFAM" id="SSF52374">
    <property type="entry name" value="Nucleotidylyl transferase"/>
    <property type="match status" value="1"/>
</dbReference>
<name>A0A2S3GZX0_9POAL</name>
<evidence type="ECO:0000256" key="8">
    <source>
        <dbReference type="ARBA" id="ARBA00023264"/>
    </source>
</evidence>
<keyword evidence="7" id="KW-0594">Phospholipid biosynthesis</keyword>
<dbReference type="InterPro" id="IPR044608">
    <property type="entry name" value="Ect1/PCYT2"/>
</dbReference>
<evidence type="ECO:0000256" key="5">
    <source>
        <dbReference type="ARBA" id="ARBA00022695"/>
    </source>
</evidence>
<dbReference type="InterPro" id="IPR014729">
    <property type="entry name" value="Rossmann-like_a/b/a_fold"/>
</dbReference>
<dbReference type="EC" id="2.7.7.14" evidence="10"/>
<reference evidence="13" key="1">
    <citation type="submission" date="2018-04" db="EMBL/GenBank/DDBJ databases">
        <title>WGS assembly of Panicum hallii.</title>
        <authorList>
            <person name="Lovell J."/>
            <person name="Jenkins J."/>
            <person name="Lowry D."/>
            <person name="Mamidi S."/>
            <person name="Sreedasyam A."/>
            <person name="Weng X."/>
            <person name="Barry K."/>
            <person name="Bonette J."/>
            <person name="Campitelli B."/>
            <person name="Daum C."/>
            <person name="Gordon S."/>
            <person name="Gould B."/>
            <person name="Lipzen A."/>
            <person name="Macqueen A."/>
            <person name="Palacio-Mejia J."/>
            <person name="Plott C."/>
            <person name="Shakirov E."/>
            <person name="Shu S."/>
            <person name="Yoshinaga Y."/>
            <person name="Zane M."/>
            <person name="Rokhsar D."/>
            <person name="Grimwood J."/>
            <person name="Schmutz J."/>
            <person name="Juenger T."/>
        </authorList>
    </citation>
    <scope>NUCLEOTIDE SEQUENCE [LARGE SCALE GENOMIC DNA]</scope>
    <source>
        <strain evidence="13">FIL2</strain>
    </source>
</reference>
<dbReference type="PANTHER" id="PTHR45780">
    <property type="entry name" value="ETHANOLAMINE-PHOSPHATE CYTIDYLYLTRANSFERASE"/>
    <property type="match status" value="1"/>
</dbReference>
<proteinExistence type="inferred from homology"/>
<evidence type="ECO:0000259" key="12">
    <source>
        <dbReference type="Pfam" id="PF01467"/>
    </source>
</evidence>
<keyword evidence="5" id="KW-0548">Nucleotidyltransferase</keyword>
<evidence type="ECO:0000256" key="11">
    <source>
        <dbReference type="ARBA" id="ARBA00031473"/>
    </source>
</evidence>
<evidence type="ECO:0000313" key="13">
    <source>
        <dbReference type="EMBL" id="PAN12628.1"/>
    </source>
</evidence>
<dbReference type="InterPro" id="IPR004821">
    <property type="entry name" value="Cyt_trans-like"/>
</dbReference>
<evidence type="ECO:0000256" key="2">
    <source>
        <dbReference type="ARBA" id="ARBA00010101"/>
    </source>
</evidence>
<gene>
    <name evidence="13" type="ORF">PAHAL_2G279300</name>
</gene>
<keyword evidence="6" id="KW-0443">Lipid metabolism</keyword>
<evidence type="ECO:0000256" key="4">
    <source>
        <dbReference type="ARBA" id="ARBA00022679"/>
    </source>
</evidence>
<keyword evidence="8" id="KW-1208">Phospholipid metabolism</keyword>
<keyword evidence="3" id="KW-0444">Lipid biosynthesis</keyword>
<dbReference type="GO" id="GO:0006646">
    <property type="term" value="P:phosphatidylethanolamine biosynthetic process"/>
    <property type="evidence" value="ECO:0007669"/>
    <property type="project" value="UniProtKB-UniPathway"/>
</dbReference>
<dbReference type="EMBL" id="CM008047">
    <property type="protein sequence ID" value="PAN12628.1"/>
    <property type="molecule type" value="Genomic_DNA"/>
</dbReference>
<evidence type="ECO:0000256" key="10">
    <source>
        <dbReference type="ARBA" id="ARBA00024221"/>
    </source>
</evidence>
<dbReference type="Gene3D" id="3.40.50.620">
    <property type="entry name" value="HUPs"/>
    <property type="match status" value="1"/>
</dbReference>
<evidence type="ECO:0000256" key="9">
    <source>
        <dbReference type="ARBA" id="ARBA00024191"/>
    </source>
</evidence>
<dbReference type="AlphaFoldDB" id="A0A2S3GZX0"/>
<dbReference type="GO" id="GO:0004306">
    <property type="term" value="F:ethanolamine-phosphate cytidylyltransferase activity"/>
    <property type="evidence" value="ECO:0007669"/>
    <property type="project" value="UniProtKB-EC"/>
</dbReference>
<accession>A0A2S3GZX0</accession>
<evidence type="ECO:0000256" key="1">
    <source>
        <dbReference type="ARBA" id="ARBA00005189"/>
    </source>
</evidence>
<feature type="domain" description="Cytidyltransferase-like" evidence="12">
    <location>
        <begin position="2"/>
        <end position="51"/>
    </location>
</feature>
<dbReference type="NCBIfam" id="TIGR00125">
    <property type="entry name" value="cyt_tran_rel"/>
    <property type="match status" value="1"/>
</dbReference>
<comment type="pathway">
    <text evidence="9">Phospholipid metabolism; phosphatidylethanolamine biosynthesis; phosphatidylethanolamine from ethanolamine: step 2/3.</text>
</comment>
<dbReference type="Proteomes" id="UP000243499">
    <property type="component" value="Chromosome 2"/>
</dbReference>
<keyword evidence="4" id="KW-0808">Transferase</keyword>